<dbReference type="CDD" id="cd16325">
    <property type="entry name" value="LolA"/>
    <property type="match status" value="1"/>
</dbReference>
<dbReference type="PANTHER" id="PTHR35869">
    <property type="entry name" value="OUTER-MEMBRANE LIPOPROTEIN CARRIER PROTEIN"/>
    <property type="match status" value="1"/>
</dbReference>
<keyword evidence="14" id="KW-1185">Reference proteome</keyword>
<reference evidence="9 10" key="3">
    <citation type="submission" date="2018-08" db="EMBL/GenBank/DDBJ databases">
        <title>A genome reference for cultivated species of the human gut microbiota.</title>
        <authorList>
            <person name="Zou Y."/>
            <person name="Xue W."/>
            <person name="Luo G."/>
        </authorList>
    </citation>
    <scope>NUCLEOTIDE SEQUENCE [LARGE SCALE GENOMIC DNA]</scope>
    <source>
        <strain evidence="9 10">AF20-9LB</strain>
    </source>
</reference>
<evidence type="ECO:0000313" key="7">
    <source>
        <dbReference type="EMBL" id="MDC2741194.1"/>
    </source>
</evidence>
<dbReference type="AlphaFoldDB" id="A0A1Y4PWT8"/>
<feature type="chain" id="PRO_5044568507" evidence="2">
    <location>
        <begin position="21"/>
        <end position="211"/>
    </location>
</feature>
<evidence type="ECO:0000313" key="5">
    <source>
        <dbReference type="EMBL" id="KAB1328383.1"/>
    </source>
</evidence>
<dbReference type="RefSeq" id="WP_004323602.1">
    <property type="nucleotide sequence ID" value="NZ_BAABYJ010000001.1"/>
</dbReference>
<dbReference type="KEGG" id="boa:Bovatus_04070"/>
<name>A0A1Y4PWT8_BACOV</name>
<reference evidence="11" key="1">
    <citation type="journal article" date="2018" name="J. Anim. Genet.">
        <title>Acquired interbacterial defense systems protect against interspecies antagonism in the human gut microbiome.</title>
        <authorList>
            <person name="Ross B.D."/>
            <person name="Verster A.J."/>
            <person name="Radey M.C."/>
            <person name="Schmidtke D.T."/>
            <person name="Pope C.E."/>
            <person name="Hoffman L.R."/>
            <person name="Hajjar A."/>
            <person name="Peterson S.B."/>
            <person name="Borenstein E."/>
            <person name="Mougous J."/>
        </authorList>
    </citation>
    <scope>NUCLEOTIDE SEQUENCE [LARGE SCALE GENOMIC DNA]</scope>
    <source>
        <strain evidence="11">3725 D1 iv</strain>
    </source>
</reference>
<evidence type="ECO:0000313" key="11">
    <source>
        <dbReference type="Proteomes" id="UP000318823"/>
    </source>
</evidence>
<dbReference type="PANTHER" id="PTHR35869:SF1">
    <property type="entry name" value="OUTER-MEMBRANE LIPOPROTEIN CARRIER PROTEIN"/>
    <property type="match status" value="1"/>
</dbReference>
<evidence type="ECO:0000256" key="1">
    <source>
        <dbReference type="ARBA" id="ARBA00022729"/>
    </source>
</evidence>
<dbReference type="InterPro" id="IPR004564">
    <property type="entry name" value="OM_lipoprot_carrier_LolA-like"/>
</dbReference>
<gene>
    <name evidence="9" type="ORF">DWX70_20030</name>
    <name evidence="8" type="ORF">DYI28_23975</name>
    <name evidence="5" type="ORF">F3B53_07140</name>
    <name evidence="4" type="ORF">F3D66_11360</name>
    <name evidence="3" type="ORF">F3F51_21950</name>
    <name evidence="6" type="ORF">PO240_24715</name>
    <name evidence="7" type="ORF">PO382_03035</name>
</gene>
<reference evidence="6" key="6">
    <citation type="submission" date="2022-10" db="EMBL/GenBank/DDBJ databases">
        <title>Human gut microbiome strain richness.</title>
        <authorList>
            <person name="Chen-Liaw A."/>
        </authorList>
    </citation>
    <scope>NUCLEOTIDE SEQUENCE</scope>
    <source>
        <strain evidence="7">BSD2780120875st1_E1_BSD2780120875_150330</strain>
        <strain evidence="6">F7_m1001271B151109d0_201107</strain>
    </source>
</reference>
<reference evidence="8" key="2">
    <citation type="journal article" date="2018" name="Nature">
        <title>Human gut bacteria contain acquired interbacterial defence systems.</title>
        <authorList>
            <person name="Ross B.D."/>
            <person name="Verster A.J."/>
            <person name="Radey M.C."/>
            <person name="Schmidtke D.T."/>
            <person name="Pope C.E."/>
            <person name="Hoffman L.R."/>
            <person name="Hajjar A."/>
            <person name="Peterson S.B."/>
            <person name="Borenstein E."/>
            <person name="Mougous J."/>
        </authorList>
    </citation>
    <scope>NUCLEOTIDE SEQUENCE</scope>
    <source>
        <strain evidence="8">3725 D1 iv</strain>
    </source>
</reference>
<evidence type="ECO:0000313" key="9">
    <source>
        <dbReference type="EMBL" id="RGS81069.1"/>
    </source>
</evidence>
<evidence type="ECO:0000256" key="2">
    <source>
        <dbReference type="SAM" id="SignalP"/>
    </source>
</evidence>
<dbReference type="GeneID" id="29455143"/>
<dbReference type="EMBL" id="VWLX01000020">
    <property type="protein sequence ID" value="KAA3800766.1"/>
    <property type="molecule type" value="Genomic_DNA"/>
</dbReference>
<dbReference type="Proteomes" id="UP000473905">
    <property type="component" value="Unassembled WGS sequence"/>
</dbReference>
<dbReference type="InterPro" id="IPR029046">
    <property type="entry name" value="LolA/LolB/LppX"/>
</dbReference>
<sequence length="211" mass="24699">MRTLLIYLSLFFLSIASIHAQSMKKMAQKTEFESRLAKEAQTVESIESDFTQVKYLDVFDEKVTSKGKFYYQKTHKICMEYFRPMDYLIVINGSKLKIVSDGKKSIMNLSSNKMMAQMQDMLTACMIGDLSKMSSNYLLEYFEDARYYLVKIKPTNKAVQAYIAGIEIYLDKKDMSVHKLRLSETATNYTEYEFYNKKFNSLKNETKFAIR</sequence>
<dbReference type="EMBL" id="QRVZ01000019">
    <property type="protein sequence ID" value="RGS81069.1"/>
    <property type="molecule type" value="Genomic_DNA"/>
</dbReference>
<evidence type="ECO:0000313" key="4">
    <source>
        <dbReference type="EMBL" id="KAA4098685.1"/>
    </source>
</evidence>
<accession>A0A1Y4PWT8</accession>
<dbReference type="Proteomes" id="UP001219389">
    <property type="component" value="Unassembled WGS sequence"/>
</dbReference>
<dbReference type="Proteomes" id="UP000375690">
    <property type="component" value="Unassembled WGS sequence"/>
</dbReference>
<dbReference type="Proteomes" id="UP000318823">
    <property type="component" value="Chromosome"/>
</dbReference>
<evidence type="ECO:0000313" key="13">
    <source>
        <dbReference type="Proteomes" id="UP000460135"/>
    </source>
</evidence>
<dbReference type="Proteomes" id="UP000460135">
    <property type="component" value="Unassembled WGS sequence"/>
</dbReference>
<dbReference type="Proteomes" id="UP001214017">
    <property type="component" value="Unassembled WGS sequence"/>
</dbReference>
<dbReference type="SUPFAM" id="SSF89392">
    <property type="entry name" value="Prokaryotic lipoproteins and lipoprotein localization factors"/>
    <property type="match status" value="1"/>
</dbReference>
<dbReference type="EMBL" id="JAQNWR010000026">
    <property type="protein sequence ID" value="MDC2411079.1"/>
    <property type="molecule type" value="Genomic_DNA"/>
</dbReference>
<keyword evidence="1 2" id="KW-0732">Signal</keyword>
<reference evidence="12 13" key="4">
    <citation type="journal article" date="2019" name="Nat. Med.">
        <title>A library of human gut bacterial isolates paired with longitudinal multiomics data enables mechanistic microbiome research.</title>
        <authorList>
            <person name="Poyet M."/>
            <person name="Groussin M."/>
            <person name="Gibbons S.M."/>
            <person name="Avila-Pacheco J."/>
            <person name="Jiang X."/>
            <person name="Kearney S.M."/>
            <person name="Perrotta A.R."/>
            <person name="Berdy B."/>
            <person name="Zhao S."/>
            <person name="Lieberman T.D."/>
            <person name="Swanson P.K."/>
            <person name="Smith M."/>
            <person name="Roesemann S."/>
            <person name="Alexander J.E."/>
            <person name="Rich S.A."/>
            <person name="Livny J."/>
            <person name="Vlamakis H."/>
            <person name="Clish C."/>
            <person name="Bullock K."/>
            <person name="Deik A."/>
            <person name="Scott J."/>
            <person name="Pierce K.A."/>
            <person name="Xavier R.J."/>
            <person name="Alm E.J."/>
        </authorList>
    </citation>
    <scope>NUCLEOTIDE SEQUENCE [LARGE SCALE GENOMIC DNA]</scope>
    <source>
        <strain evidence="4 14">BIOML-A134</strain>
        <strain evidence="3 13">BIOML-A183</strain>
        <strain evidence="5 12">BIOML-A2</strain>
    </source>
</reference>
<organism evidence="9 10">
    <name type="scientific">Bacteroides ovatus</name>
    <dbReference type="NCBI Taxonomy" id="28116"/>
    <lineage>
        <taxon>Bacteria</taxon>
        <taxon>Pseudomonadati</taxon>
        <taxon>Bacteroidota</taxon>
        <taxon>Bacteroidia</taxon>
        <taxon>Bacteroidales</taxon>
        <taxon>Bacteroidaceae</taxon>
        <taxon>Bacteroides</taxon>
    </lineage>
</organism>
<protein>
    <submittedName>
        <fullName evidence="9">Outer membrane lipoprotein carrier protein LolA</fullName>
    </submittedName>
</protein>
<dbReference type="EMBL" id="VWFC01000006">
    <property type="protein sequence ID" value="KAB1328383.1"/>
    <property type="molecule type" value="Genomic_DNA"/>
</dbReference>
<evidence type="ECO:0000313" key="8">
    <source>
        <dbReference type="EMBL" id="QDM11514.1"/>
    </source>
</evidence>
<evidence type="ECO:0000313" key="10">
    <source>
        <dbReference type="Proteomes" id="UP000266492"/>
    </source>
</evidence>
<dbReference type="Pfam" id="PF03548">
    <property type="entry name" value="LolA"/>
    <property type="match status" value="1"/>
</dbReference>
<dbReference type="Proteomes" id="UP000266492">
    <property type="component" value="Unassembled WGS sequence"/>
</dbReference>
<dbReference type="Gene3D" id="2.50.20.10">
    <property type="entry name" value="Lipoprotein localisation LolA/LolB/LppX"/>
    <property type="match status" value="1"/>
</dbReference>
<evidence type="ECO:0000313" key="3">
    <source>
        <dbReference type="EMBL" id="KAA3800766.1"/>
    </source>
</evidence>
<evidence type="ECO:0000313" key="12">
    <source>
        <dbReference type="Proteomes" id="UP000375690"/>
    </source>
</evidence>
<dbReference type="EMBL" id="CP041395">
    <property type="protein sequence ID" value="QDM11514.1"/>
    <property type="molecule type" value="Genomic_DNA"/>
</dbReference>
<dbReference type="EMBL" id="VWKB01000014">
    <property type="protein sequence ID" value="KAA4098685.1"/>
    <property type="molecule type" value="Genomic_DNA"/>
</dbReference>
<proteinExistence type="predicted"/>
<reference evidence="8" key="5">
    <citation type="submission" date="2019-07" db="EMBL/GenBank/DDBJ databases">
        <authorList>
            <person name="Ross B.D."/>
            <person name="Verster A.J."/>
            <person name="Radey M.C."/>
            <person name="Schmidtke D.T."/>
            <person name="Pope C.E."/>
            <person name="Hoffman L.R."/>
            <person name="Hajjar A."/>
            <person name="Peterson S.B."/>
            <person name="Borenstein E."/>
            <person name="Mougous J.D."/>
        </authorList>
    </citation>
    <scope>NUCLEOTIDE SEQUENCE</scope>
    <source>
        <strain evidence="8">3725 D1 iv</strain>
    </source>
</reference>
<keyword evidence="9" id="KW-0449">Lipoprotein</keyword>
<feature type="signal peptide" evidence="2">
    <location>
        <begin position="1"/>
        <end position="20"/>
    </location>
</feature>
<dbReference type="EMBL" id="JAQNZF010000003">
    <property type="protein sequence ID" value="MDC2741194.1"/>
    <property type="molecule type" value="Genomic_DNA"/>
</dbReference>
<evidence type="ECO:0000313" key="14">
    <source>
        <dbReference type="Proteomes" id="UP000473905"/>
    </source>
</evidence>
<evidence type="ECO:0000313" key="6">
    <source>
        <dbReference type="EMBL" id="MDC2411079.1"/>
    </source>
</evidence>